<dbReference type="AlphaFoldDB" id="A0A1F6MRA5"/>
<feature type="coiled-coil region" evidence="1">
    <location>
        <begin position="98"/>
        <end position="150"/>
    </location>
</feature>
<dbReference type="Proteomes" id="UP000178347">
    <property type="component" value="Unassembled WGS sequence"/>
</dbReference>
<protein>
    <submittedName>
        <fullName evidence="2">Uncharacterized protein</fullName>
    </submittedName>
</protein>
<organism evidence="2 3">
    <name type="scientific">Candidatus Magasanikbacteria bacterium RIFCSPLOWO2_12_FULL_43_12</name>
    <dbReference type="NCBI Taxonomy" id="1798692"/>
    <lineage>
        <taxon>Bacteria</taxon>
        <taxon>Candidatus Magasanikiibacteriota</taxon>
    </lineage>
</organism>
<sequence>MENQDTQKIIKILEEHGKKFDEHEELLHFICETIGTTMVAKEDLKAFATKEDLKAFATKEDLKAFATKEDLKAFATKEDLKNGFREVDNQLSAIRVELFGMRKELEDIKLSLKKLEDKTQEDDDAMIFEIEKLKQRVTVLERALVLAKQMQPA</sequence>
<accession>A0A1F6MRA5</accession>
<comment type="caution">
    <text evidence="2">The sequence shown here is derived from an EMBL/GenBank/DDBJ whole genome shotgun (WGS) entry which is preliminary data.</text>
</comment>
<gene>
    <name evidence="2" type="ORF">A3G00_02995</name>
</gene>
<keyword evidence="1" id="KW-0175">Coiled coil</keyword>
<name>A0A1F6MRA5_9BACT</name>
<proteinExistence type="predicted"/>
<evidence type="ECO:0000313" key="2">
    <source>
        <dbReference type="EMBL" id="OGH74196.1"/>
    </source>
</evidence>
<dbReference type="EMBL" id="MFQN01000024">
    <property type="protein sequence ID" value="OGH74196.1"/>
    <property type="molecule type" value="Genomic_DNA"/>
</dbReference>
<evidence type="ECO:0000313" key="3">
    <source>
        <dbReference type="Proteomes" id="UP000178347"/>
    </source>
</evidence>
<evidence type="ECO:0000256" key="1">
    <source>
        <dbReference type="SAM" id="Coils"/>
    </source>
</evidence>
<reference evidence="2 3" key="1">
    <citation type="journal article" date="2016" name="Nat. Commun.">
        <title>Thousands of microbial genomes shed light on interconnected biogeochemical processes in an aquifer system.</title>
        <authorList>
            <person name="Anantharaman K."/>
            <person name="Brown C.T."/>
            <person name="Hug L.A."/>
            <person name="Sharon I."/>
            <person name="Castelle C.J."/>
            <person name="Probst A.J."/>
            <person name="Thomas B.C."/>
            <person name="Singh A."/>
            <person name="Wilkins M.J."/>
            <person name="Karaoz U."/>
            <person name="Brodie E.L."/>
            <person name="Williams K.H."/>
            <person name="Hubbard S.S."/>
            <person name="Banfield J.F."/>
        </authorList>
    </citation>
    <scope>NUCLEOTIDE SEQUENCE [LARGE SCALE GENOMIC DNA]</scope>
</reference>